<dbReference type="InterPro" id="IPR002716">
    <property type="entry name" value="PIN_dom"/>
</dbReference>
<accession>A0A2M7AN00</accession>
<dbReference type="PANTHER" id="PTHR42188">
    <property type="entry name" value="23S RRNA-SPECIFIC ENDONUCLEASE VAPC20"/>
    <property type="match status" value="1"/>
</dbReference>
<dbReference type="InterPro" id="IPR039018">
    <property type="entry name" value="VapC20-like"/>
</dbReference>
<comment type="caution">
    <text evidence="2">The sequence shown here is derived from an EMBL/GenBank/DDBJ whole genome shotgun (WGS) entry which is preliminary data.</text>
</comment>
<dbReference type="InterPro" id="IPR029060">
    <property type="entry name" value="PIN-like_dom_sf"/>
</dbReference>
<dbReference type="GO" id="GO:0016075">
    <property type="term" value="P:rRNA catabolic process"/>
    <property type="evidence" value="ECO:0007669"/>
    <property type="project" value="TreeGrafter"/>
</dbReference>
<protein>
    <recommendedName>
        <fullName evidence="1">PIN domain-containing protein</fullName>
    </recommendedName>
</protein>
<dbReference type="GO" id="GO:0004521">
    <property type="term" value="F:RNA endonuclease activity"/>
    <property type="evidence" value="ECO:0007669"/>
    <property type="project" value="InterPro"/>
</dbReference>
<organism evidence="2 3">
    <name type="scientific">candidate division WWE3 bacterium CG06_land_8_20_14_3_00_42_16</name>
    <dbReference type="NCBI Taxonomy" id="1975083"/>
    <lineage>
        <taxon>Bacteria</taxon>
        <taxon>Katanobacteria</taxon>
    </lineage>
</organism>
<proteinExistence type="predicted"/>
<reference evidence="3" key="1">
    <citation type="submission" date="2017-09" db="EMBL/GenBank/DDBJ databases">
        <title>Depth-based differentiation of microbial function through sediment-hosted aquifers and enrichment of novel symbionts in the deep terrestrial subsurface.</title>
        <authorList>
            <person name="Probst A.J."/>
            <person name="Ladd B."/>
            <person name="Jarett J.K."/>
            <person name="Geller-Mcgrath D.E."/>
            <person name="Sieber C.M.K."/>
            <person name="Emerson J.B."/>
            <person name="Anantharaman K."/>
            <person name="Thomas B.C."/>
            <person name="Malmstrom R."/>
            <person name="Stieglmeier M."/>
            <person name="Klingl A."/>
            <person name="Woyke T."/>
            <person name="Ryan C.M."/>
            <person name="Banfield J.F."/>
        </authorList>
    </citation>
    <scope>NUCLEOTIDE SEQUENCE [LARGE SCALE GENOMIC DNA]</scope>
</reference>
<dbReference type="SUPFAM" id="SSF88723">
    <property type="entry name" value="PIN domain-like"/>
    <property type="match status" value="1"/>
</dbReference>
<dbReference type="Gene3D" id="3.40.50.1010">
    <property type="entry name" value="5'-nuclease"/>
    <property type="match status" value="1"/>
</dbReference>
<dbReference type="PANTHER" id="PTHR42188:SF1">
    <property type="entry name" value="23S RRNA-SPECIFIC ENDONUCLEASE VAPC20"/>
    <property type="match status" value="1"/>
</dbReference>
<dbReference type="Proteomes" id="UP000229916">
    <property type="component" value="Unassembled WGS sequence"/>
</dbReference>
<feature type="domain" description="PIN" evidence="1">
    <location>
        <begin position="3"/>
        <end position="128"/>
    </location>
</feature>
<gene>
    <name evidence="2" type="ORF">COS81_02740</name>
</gene>
<sequence length="132" mass="14936">MDIFIDASAFIALWNADDTNHKAAITKSQTLVQENAQVFTSNIVVCEVLTVLSLRISKQKALEFGETVFDNGLNVVLIDEDLQHDSWEIFRKIAGKNVSFFDCTAFALMQSVDVKKVFSFDQDFKKQGFYLV</sequence>
<evidence type="ECO:0000313" key="2">
    <source>
        <dbReference type="EMBL" id="PIU68771.1"/>
    </source>
</evidence>
<evidence type="ECO:0000313" key="3">
    <source>
        <dbReference type="Proteomes" id="UP000229916"/>
    </source>
</evidence>
<dbReference type="EMBL" id="PEWD01000056">
    <property type="protein sequence ID" value="PIU68771.1"/>
    <property type="molecule type" value="Genomic_DNA"/>
</dbReference>
<dbReference type="Pfam" id="PF01850">
    <property type="entry name" value="PIN"/>
    <property type="match status" value="1"/>
</dbReference>
<dbReference type="AlphaFoldDB" id="A0A2M7AN00"/>
<name>A0A2M7AN00_UNCKA</name>
<evidence type="ECO:0000259" key="1">
    <source>
        <dbReference type="Pfam" id="PF01850"/>
    </source>
</evidence>